<dbReference type="AlphaFoldDB" id="A0A1M6QF28"/>
<dbReference type="InterPro" id="IPR027417">
    <property type="entry name" value="P-loop_NTPase"/>
</dbReference>
<dbReference type="STRING" id="633813.SAMN04488087_0590"/>
<dbReference type="Gene3D" id="3.40.50.300">
    <property type="entry name" value="P-loop containing nucleotide triphosphate hydrolases"/>
    <property type="match status" value="1"/>
</dbReference>
<accession>A0A1M6QF28</accession>
<dbReference type="InterPro" id="IPR050238">
    <property type="entry name" value="DNA_Rep/Repair_Clamp_Loader"/>
</dbReference>
<dbReference type="NCBIfam" id="TIGR00678">
    <property type="entry name" value="holB"/>
    <property type="match status" value="1"/>
</dbReference>
<evidence type="ECO:0000313" key="1">
    <source>
        <dbReference type="EMBL" id="SHK18710.1"/>
    </source>
</evidence>
<dbReference type="PANTHER" id="PTHR11669">
    <property type="entry name" value="REPLICATION FACTOR C / DNA POLYMERASE III GAMMA-TAU SUBUNIT"/>
    <property type="match status" value="1"/>
</dbReference>
<dbReference type="InterPro" id="IPR004622">
    <property type="entry name" value="DNA_pol_HolB"/>
</dbReference>
<dbReference type="GO" id="GO:0006261">
    <property type="term" value="P:DNA-templated DNA replication"/>
    <property type="evidence" value="ECO:0007669"/>
    <property type="project" value="TreeGrafter"/>
</dbReference>
<evidence type="ECO:0000313" key="2">
    <source>
        <dbReference type="Proteomes" id="UP000185812"/>
    </source>
</evidence>
<gene>
    <name evidence="1" type="ORF">SAMN04488087_0590</name>
</gene>
<protein>
    <submittedName>
        <fullName evidence="1">DNA polymerase-3 subunit delta</fullName>
    </submittedName>
</protein>
<dbReference type="GO" id="GO:0008408">
    <property type="term" value="F:3'-5' exonuclease activity"/>
    <property type="evidence" value="ECO:0007669"/>
    <property type="project" value="InterPro"/>
</dbReference>
<dbReference type="EMBL" id="FRAU01000001">
    <property type="protein sequence ID" value="SHK18710.1"/>
    <property type="molecule type" value="Genomic_DNA"/>
</dbReference>
<dbReference type="PANTHER" id="PTHR11669:SF8">
    <property type="entry name" value="DNA POLYMERASE III SUBUNIT DELTA"/>
    <property type="match status" value="1"/>
</dbReference>
<dbReference type="Pfam" id="PF13177">
    <property type="entry name" value="DNA_pol3_delta2"/>
    <property type="match status" value="1"/>
</dbReference>
<dbReference type="RefSeq" id="WP_072714439.1">
    <property type="nucleotide sequence ID" value="NZ_FRAU01000001.1"/>
</dbReference>
<dbReference type="GO" id="GO:0003887">
    <property type="term" value="F:DNA-directed DNA polymerase activity"/>
    <property type="evidence" value="ECO:0007669"/>
    <property type="project" value="InterPro"/>
</dbReference>
<dbReference type="Proteomes" id="UP000185812">
    <property type="component" value="Unassembled WGS sequence"/>
</dbReference>
<proteinExistence type="predicted"/>
<reference evidence="2" key="1">
    <citation type="submission" date="2016-11" db="EMBL/GenBank/DDBJ databases">
        <authorList>
            <person name="Varghese N."/>
            <person name="Submissions S."/>
        </authorList>
    </citation>
    <scope>NUCLEOTIDE SEQUENCE [LARGE SCALE GENOMIC DNA]</scope>
    <source>
        <strain evidence="2">DSM 22212</strain>
    </source>
</reference>
<keyword evidence="2" id="KW-1185">Reference proteome</keyword>
<name>A0A1M6QF28_9BACT</name>
<dbReference type="SUPFAM" id="SSF52540">
    <property type="entry name" value="P-loop containing nucleoside triphosphate hydrolases"/>
    <property type="match status" value="1"/>
</dbReference>
<organism evidence="1 2">
    <name type="scientific">Rhodothermus profundi</name>
    <dbReference type="NCBI Taxonomy" id="633813"/>
    <lineage>
        <taxon>Bacteria</taxon>
        <taxon>Pseudomonadati</taxon>
        <taxon>Rhodothermota</taxon>
        <taxon>Rhodothermia</taxon>
        <taxon>Rhodothermales</taxon>
        <taxon>Rhodothermaceae</taxon>
        <taxon>Rhodothermus</taxon>
    </lineage>
</organism>
<dbReference type="OrthoDB" id="9811073at2"/>
<sequence length="391" mass="43864">MGWDRIIGQERIVEALRRALAQQRVAHAYLFYGPDGTGKRAAALTFTQALQCAQGGNDPCGHCVPCTKVQRLIHPDVQVMLPHPSDADPDDLYERLQRLAAQPYATVDYVRRPVLDDPTRVSNKQAFYSVARINESLRRSVSFKPLEGRYKVAILIDADRMRVEAANAFLKLLEEPGPQTVFILTTSRPDLLLPTIRSRCQHLRFDPLPAEAIAQALMVREGVDEARAVMLARMADGSYSRALDLLENEVLQADREQALTFLRQAYRFHSEALVDLLEQLSTLGRERLKGLLQLMLGWVRDLVLFRTIGEQAPLVNLDQQEAIQRFCQNLPEADLEGMARLLEEALDLIERNVQPFLVLSVLAAALREAMHGQAPEHLVPALDDPLTLGLA</sequence>